<evidence type="ECO:0000313" key="2">
    <source>
        <dbReference type="Proteomes" id="UP001148629"/>
    </source>
</evidence>
<keyword evidence="2" id="KW-1185">Reference proteome</keyword>
<protein>
    <submittedName>
        <fullName evidence="1">Uncharacterized protein</fullName>
    </submittedName>
</protein>
<dbReference type="EMBL" id="JANRMS010000117">
    <property type="protein sequence ID" value="KAJ3546334.1"/>
    <property type="molecule type" value="Genomic_DNA"/>
</dbReference>
<proteinExistence type="predicted"/>
<sequence>MENTQSFAGRQIAVTGGCSGIGLAVSKTLLALGATVYVADFASQAPETLANLERCRVTLGCDVTVRQACKDFLESIPGRLDGLVNCAGISGWEGKIGSDEVFQRTMDTNVKGTWNMATECFRRMSTQEDIELPGIVAGSVRSVGQGSVVNVGSGASLRGVPGLAAYTASKHAVLGLTRSWARDFPKMRVNLVAPGATETPLAKATTDSAPQDDPNVIIGSAQVATIPKGRMAYATDIADAIVFLLSDWSSFITGQCLPVNGGNF</sequence>
<comment type="caution">
    <text evidence="1">The sequence shown here is derived from an EMBL/GenBank/DDBJ whole genome shotgun (WGS) entry which is preliminary data.</text>
</comment>
<gene>
    <name evidence="1" type="ORF">NM208_g2055</name>
</gene>
<dbReference type="Proteomes" id="UP001148629">
    <property type="component" value="Unassembled WGS sequence"/>
</dbReference>
<reference evidence="1" key="1">
    <citation type="submission" date="2022-08" db="EMBL/GenBank/DDBJ databases">
        <title>Genome Sequence of Fusarium decemcellulare.</title>
        <authorList>
            <person name="Buettner E."/>
        </authorList>
    </citation>
    <scope>NUCLEOTIDE SEQUENCE</scope>
    <source>
        <strain evidence="1">Babe19</strain>
    </source>
</reference>
<name>A0ACC1SU70_9HYPO</name>
<accession>A0ACC1SU70</accession>
<organism evidence="1 2">
    <name type="scientific">Fusarium decemcellulare</name>
    <dbReference type="NCBI Taxonomy" id="57161"/>
    <lineage>
        <taxon>Eukaryota</taxon>
        <taxon>Fungi</taxon>
        <taxon>Dikarya</taxon>
        <taxon>Ascomycota</taxon>
        <taxon>Pezizomycotina</taxon>
        <taxon>Sordariomycetes</taxon>
        <taxon>Hypocreomycetidae</taxon>
        <taxon>Hypocreales</taxon>
        <taxon>Nectriaceae</taxon>
        <taxon>Fusarium</taxon>
        <taxon>Fusarium decemcellulare species complex</taxon>
    </lineage>
</organism>
<evidence type="ECO:0000313" key="1">
    <source>
        <dbReference type="EMBL" id="KAJ3546334.1"/>
    </source>
</evidence>